<dbReference type="PANTHER" id="PTHR35535">
    <property type="entry name" value="HEAT SHOCK PROTEIN HSLJ"/>
    <property type="match status" value="1"/>
</dbReference>
<dbReference type="Gene3D" id="2.40.128.270">
    <property type="match status" value="1"/>
</dbReference>
<dbReference type="RefSeq" id="WP_073363827.1">
    <property type="nucleotide sequence ID" value="NZ_FQVQ01000011.1"/>
</dbReference>
<dbReference type="OrthoDB" id="5348860at2"/>
<sequence length="282" mass="30930">MRYSVSLLVTLAFVLFSCTSKETKPEPSPQTTPKVTSAKQTLDYLGVYKGVLPCADCEGIETQLELQDTTHFVLTTRYLGKSDTPFVVRGTYGWNANETQIQLDNQKGGPYAYAVLEGVLQQLDLQGKPITGDLASRYRLTKMKKDAQTGELLVAKEATVVKGTTPAAPVTFALAGTEWRLHTLMKKKISSSKKPFTLTLLSKDARFTAYVGCNQIGGQYIMPSVDGLAFTAIISTKMACPDDQVEAAFVKMLSQVDAYFIQKDQLQLRQGKTVLAQFTAAK</sequence>
<dbReference type="AlphaFoldDB" id="A0A1M5CCC7"/>
<proteinExistence type="predicted"/>
<dbReference type="PANTHER" id="PTHR35535:SF2">
    <property type="entry name" value="DUF306 DOMAIN-CONTAINING PROTEIN"/>
    <property type="match status" value="1"/>
</dbReference>
<dbReference type="EMBL" id="FQVQ01000011">
    <property type="protein sequence ID" value="SHF52369.1"/>
    <property type="molecule type" value="Genomic_DNA"/>
</dbReference>
<dbReference type="InterPro" id="IPR038670">
    <property type="entry name" value="HslJ-like_sf"/>
</dbReference>
<reference evidence="2 3" key="1">
    <citation type="submission" date="2016-11" db="EMBL/GenBank/DDBJ databases">
        <authorList>
            <person name="Jaros S."/>
            <person name="Januszkiewicz K."/>
            <person name="Wedrychowicz H."/>
        </authorList>
    </citation>
    <scope>NUCLEOTIDE SEQUENCE [LARGE SCALE GENOMIC DNA]</scope>
    <source>
        <strain evidence="2 3">DSM 25660</strain>
    </source>
</reference>
<keyword evidence="3" id="KW-1185">Reference proteome</keyword>
<dbReference type="Pfam" id="PF04170">
    <property type="entry name" value="NlpE"/>
    <property type="match status" value="1"/>
</dbReference>
<evidence type="ECO:0000313" key="3">
    <source>
        <dbReference type="Proteomes" id="UP000184147"/>
    </source>
</evidence>
<accession>A0A1M5CCC7</accession>
<dbReference type="PROSITE" id="PS51257">
    <property type="entry name" value="PROKAR_LIPOPROTEIN"/>
    <property type="match status" value="1"/>
</dbReference>
<protein>
    <submittedName>
        <fullName evidence="2">META domain-containing protein</fullName>
    </submittedName>
</protein>
<gene>
    <name evidence="2" type="ORF">SAMN05444377_11163</name>
</gene>
<feature type="domain" description="DUF306" evidence="1">
    <location>
        <begin position="173"/>
        <end position="277"/>
    </location>
</feature>
<name>A0A1M5CCC7_9FLAO</name>
<dbReference type="Pfam" id="PF03724">
    <property type="entry name" value="META"/>
    <property type="match status" value="1"/>
</dbReference>
<dbReference type="InterPro" id="IPR007298">
    <property type="entry name" value="Cu-R_lipoprotein_NlpE"/>
</dbReference>
<dbReference type="Gene3D" id="2.40.128.640">
    <property type="match status" value="1"/>
</dbReference>
<dbReference type="STRING" id="1124188.SAMN05444377_11163"/>
<evidence type="ECO:0000313" key="2">
    <source>
        <dbReference type="EMBL" id="SHF52369.1"/>
    </source>
</evidence>
<dbReference type="Proteomes" id="UP000184147">
    <property type="component" value="Unassembled WGS sequence"/>
</dbReference>
<dbReference type="InterPro" id="IPR053147">
    <property type="entry name" value="Hsp_HslJ-like"/>
</dbReference>
<dbReference type="InterPro" id="IPR005184">
    <property type="entry name" value="DUF306_Meta_HslJ"/>
</dbReference>
<evidence type="ECO:0000259" key="1">
    <source>
        <dbReference type="Pfam" id="PF03724"/>
    </source>
</evidence>
<organism evidence="2 3">
    <name type="scientific">Flavobacterium fontis</name>
    <dbReference type="NCBI Taxonomy" id="1124188"/>
    <lineage>
        <taxon>Bacteria</taxon>
        <taxon>Pseudomonadati</taxon>
        <taxon>Bacteroidota</taxon>
        <taxon>Flavobacteriia</taxon>
        <taxon>Flavobacteriales</taxon>
        <taxon>Flavobacteriaceae</taxon>
        <taxon>Flavobacterium</taxon>
    </lineage>
</organism>